<comment type="caution">
    <text evidence="1">The sequence shown here is derived from an EMBL/GenBank/DDBJ whole genome shotgun (WGS) entry which is preliminary data.</text>
</comment>
<dbReference type="AlphaFoldDB" id="A0A7J9CY16"/>
<gene>
    <name evidence="1" type="ORF">Gogos_022374</name>
</gene>
<dbReference type="Proteomes" id="UP000593579">
    <property type="component" value="Unassembled WGS sequence"/>
</dbReference>
<evidence type="ECO:0000313" key="2">
    <source>
        <dbReference type="Proteomes" id="UP000593579"/>
    </source>
</evidence>
<protein>
    <submittedName>
        <fullName evidence="1">Uncharacterized protein</fullName>
    </submittedName>
</protein>
<keyword evidence="2" id="KW-1185">Reference proteome</keyword>
<proteinExistence type="predicted"/>
<reference evidence="1 2" key="1">
    <citation type="journal article" date="2019" name="Genome Biol. Evol.">
        <title>Insights into the evolution of the New World diploid cottons (Gossypium, subgenus Houzingenia) based on genome sequencing.</title>
        <authorList>
            <person name="Grover C.E."/>
            <person name="Arick M.A. 2nd"/>
            <person name="Thrash A."/>
            <person name="Conover J.L."/>
            <person name="Sanders W.S."/>
            <person name="Peterson D.G."/>
            <person name="Frelichowski J.E."/>
            <person name="Scheffler J.A."/>
            <person name="Scheffler B.E."/>
            <person name="Wendel J.F."/>
        </authorList>
    </citation>
    <scope>NUCLEOTIDE SEQUENCE [LARGE SCALE GENOMIC DNA]</scope>
    <source>
        <strain evidence="1">5</strain>
        <tissue evidence="1">Leaf</tissue>
    </source>
</reference>
<evidence type="ECO:0000313" key="1">
    <source>
        <dbReference type="EMBL" id="MBA0753410.1"/>
    </source>
</evidence>
<name>A0A7J9CY16_GOSGO</name>
<organism evidence="1 2">
    <name type="scientific">Gossypium gossypioides</name>
    <name type="common">Mexican cotton</name>
    <name type="synonym">Selera gossypioides</name>
    <dbReference type="NCBI Taxonomy" id="34282"/>
    <lineage>
        <taxon>Eukaryota</taxon>
        <taxon>Viridiplantae</taxon>
        <taxon>Streptophyta</taxon>
        <taxon>Embryophyta</taxon>
        <taxon>Tracheophyta</taxon>
        <taxon>Spermatophyta</taxon>
        <taxon>Magnoliopsida</taxon>
        <taxon>eudicotyledons</taxon>
        <taxon>Gunneridae</taxon>
        <taxon>Pentapetalae</taxon>
        <taxon>rosids</taxon>
        <taxon>malvids</taxon>
        <taxon>Malvales</taxon>
        <taxon>Malvaceae</taxon>
        <taxon>Malvoideae</taxon>
        <taxon>Gossypium</taxon>
    </lineage>
</organism>
<sequence length="55" mass="5858">MIKTSASWAKHFSLASRQAADIEIEMTCGEPLAGEWTYLNTDGVVRVDSGDAAVG</sequence>
<accession>A0A7J9CY16</accession>
<dbReference type="EMBL" id="JABEZY010255898">
    <property type="protein sequence ID" value="MBA0753410.1"/>
    <property type="molecule type" value="Genomic_DNA"/>
</dbReference>